<organism evidence="7 8">
    <name type="scientific">Chromobacterium haemolyticum</name>
    <dbReference type="NCBI Taxonomy" id="394935"/>
    <lineage>
        <taxon>Bacteria</taxon>
        <taxon>Pseudomonadati</taxon>
        <taxon>Pseudomonadota</taxon>
        <taxon>Betaproteobacteria</taxon>
        <taxon>Neisseriales</taxon>
        <taxon>Chromobacteriaceae</taxon>
        <taxon>Chromobacterium</taxon>
    </lineage>
</organism>
<evidence type="ECO:0000313" key="6">
    <source>
        <dbReference type="EMBL" id="MBO0415635.1"/>
    </source>
</evidence>
<dbReference type="STRING" id="394935.GCA_000758475_01260"/>
<protein>
    <submittedName>
        <fullName evidence="7">DUF1656 domain-containing protein</fullName>
    </submittedName>
</protein>
<evidence type="ECO:0000256" key="5">
    <source>
        <dbReference type="SAM" id="Phobius"/>
    </source>
</evidence>
<reference evidence="7 8" key="1">
    <citation type="submission" date="2017-02" db="EMBL/GenBank/DDBJ databases">
        <title>Chromobacterium haemolyticum H5244.</title>
        <authorList>
            <person name="Gulvik C.A."/>
        </authorList>
    </citation>
    <scope>NUCLEOTIDE SEQUENCE [LARGE SCALE GENOMIC DNA]</scope>
    <source>
        <strain evidence="7 8">H5244</strain>
    </source>
</reference>
<evidence type="ECO:0000256" key="3">
    <source>
        <dbReference type="ARBA" id="ARBA00022989"/>
    </source>
</evidence>
<feature type="transmembrane region" description="Helical" evidence="5">
    <location>
        <begin position="46"/>
        <end position="64"/>
    </location>
</feature>
<name>A0A1W0CXS5_9NEIS</name>
<reference evidence="6 9" key="2">
    <citation type="submission" date="2021-03" db="EMBL/GenBank/DDBJ databases">
        <title>First Case of infection caused by Chromobacterium haemolyticum derived from water in China.</title>
        <authorList>
            <person name="Chen J."/>
            <person name="Liu C."/>
        </authorList>
    </citation>
    <scope>NUCLEOTIDE SEQUENCE [LARGE SCALE GENOMIC DNA]</scope>
    <source>
        <strain evidence="6 9">WJ-5</strain>
    </source>
</reference>
<evidence type="ECO:0000256" key="1">
    <source>
        <dbReference type="ARBA" id="ARBA00022475"/>
    </source>
</evidence>
<evidence type="ECO:0000256" key="4">
    <source>
        <dbReference type="ARBA" id="ARBA00023136"/>
    </source>
</evidence>
<comment type="caution">
    <text evidence="7">The sequence shown here is derived from an EMBL/GenBank/DDBJ whole genome shotgun (WGS) entry which is preliminary data.</text>
</comment>
<keyword evidence="2 5" id="KW-0812">Transmembrane</keyword>
<dbReference type="Pfam" id="PF07869">
    <property type="entry name" value="DUF1656"/>
    <property type="match status" value="1"/>
</dbReference>
<dbReference type="RefSeq" id="WP_019100681.1">
    <property type="nucleotide sequence ID" value="NZ_AP019312.1"/>
</dbReference>
<dbReference type="Proteomes" id="UP000664349">
    <property type="component" value="Unassembled WGS sequence"/>
</dbReference>
<proteinExistence type="predicted"/>
<keyword evidence="3 5" id="KW-1133">Transmembrane helix</keyword>
<dbReference type="EMBL" id="JAFLRD010000006">
    <property type="protein sequence ID" value="MBO0415635.1"/>
    <property type="molecule type" value="Genomic_DNA"/>
</dbReference>
<dbReference type="Proteomes" id="UP000192721">
    <property type="component" value="Unassembled WGS sequence"/>
</dbReference>
<sequence length="65" mass="7362">MTREIAVFGILIPTLLPLFLFSLLCQAGLDWLLGRAGVYRRVWHPALFRLSLLICVFSGLALLLY</sequence>
<dbReference type="AlphaFoldDB" id="A0A1W0CXS5"/>
<keyword evidence="1" id="KW-1003">Cell membrane</keyword>
<accession>A0A1W0CXS5</accession>
<feature type="transmembrane region" description="Helical" evidence="5">
    <location>
        <begin position="6"/>
        <end position="25"/>
    </location>
</feature>
<keyword evidence="9" id="KW-1185">Reference proteome</keyword>
<evidence type="ECO:0000256" key="2">
    <source>
        <dbReference type="ARBA" id="ARBA00022692"/>
    </source>
</evidence>
<dbReference type="OrthoDB" id="7021192at2"/>
<evidence type="ECO:0000313" key="7">
    <source>
        <dbReference type="EMBL" id="OQS32281.1"/>
    </source>
</evidence>
<evidence type="ECO:0000313" key="9">
    <source>
        <dbReference type="Proteomes" id="UP000664349"/>
    </source>
</evidence>
<dbReference type="EMBL" id="MUKV01000048">
    <property type="protein sequence ID" value="OQS32281.1"/>
    <property type="molecule type" value="Genomic_DNA"/>
</dbReference>
<gene>
    <name evidence="7" type="ORF">B0T45_22050</name>
    <name evidence="6" type="ORF">J1C50_08925</name>
</gene>
<keyword evidence="4 5" id="KW-0472">Membrane</keyword>
<evidence type="ECO:0000313" key="8">
    <source>
        <dbReference type="Proteomes" id="UP000192721"/>
    </source>
</evidence>
<dbReference type="InterPro" id="IPR012451">
    <property type="entry name" value="DUF1656"/>
</dbReference>
<dbReference type="GeneID" id="58560113"/>